<organism evidence="2 3">
    <name type="scientific">Roseivivax jejudonensis</name>
    <dbReference type="NCBI Taxonomy" id="1529041"/>
    <lineage>
        <taxon>Bacteria</taxon>
        <taxon>Pseudomonadati</taxon>
        <taxon>Pseudomonadota</taxon>
        <taxon>Alphaproteobacteria</taxon>
        <taxon>Rhodobacterales</taxon>
        <taxon>Roseobacteraceae</taxon>
        <taxon>Roseivivax</taxon>
    </lineage>
</organism>
<name>A0A1X6Y3P1_9RHOB</name>
<dbReference type="Pfam" id="PF08239">
    <property type="entry name" value="SH3_3"/>
    <property type="match status" value="1"/>
</dbReference>
<evidence type="ECO:0000313" key="3">
    <source>
        <dbReference type="Proteomes" id="UP000193570"/>
    </source>
</evidence>
<evidence type="ECO:0000313" key="2">
    <source>
        <dbReference type="EMBL" id="SLN09685.1"/>
    </source>
</evidence>
<dbReference type="Gene3D" id="2.30.30.40">
    <property type="entry name" value="SH3 Domains"/>
    <property type="match status" value="1"/>
</dbReference>
<dbReference type="SMART" id="SM00287">
    <property type="entry name" value="SH3b"/>
    <property type="match status" value="1"/>
</dbReference>
<dbReference type="InterPro" id="IPR003646">
    <property type="entry name" value="SH3-like_bac-type"/>
</dbReference>
<evidence type="ECO:0000259" key="1">
    <source>
        <dbReference type="PROSITE" id="PS51781"/>
    </source>
</evidence>
<keyword evidence="3" id="KW-1185">Reference proteome</keyword>
<sequence>MRFDPGATSATINGTIRGDEYRDYVVTAQAGQAMVVSLAVTGTNGHGSAFFNILPAGLDYDGLYVGSTDVDSRAEVTIPRDGDWAIRVYLMGNDRDADRTVGYSIDVFIAPNGAGASQAARTGGTATVVGVASNDVLNVRSGPGTTFGIIGALATGDPVRRLGCQDASGSRWCEIEMMTDMRERGWVSARYLSDGGTQVNQTSRAPRTERVRFEPGTNGTEFTDQLGPGMSVTYQFGASDEQEMYFRLAADTPALSWRLYTPDGALLDQATSAREYRGSLFQSGDHRIEVTNADSAMHSFNVILGIQ</sequence>
<dbReference type="PROSITE" id="PS51781">
    <property type="entry name" value="SH3B"/>
    <property type="match status" value="1"/>
</dbReference>
<feature type="domain" description="SH3b" evidence="1">
    <location>
        <begin position="123"/>
        <end position="196"/>
    </location>
</feature>
<protein>
    <submittedName>
        <fullName evidence="2">Inhibitor of g-type lysozyme</fullName>
    </submittedName>
</protein>
<gene>
    <name evidence="2" type="primary">pliG</name>
    <name evidence="2" type="ORF">ROJ8625_00058</name>
</gene>
<dbReference type="EMBL" id="FWFK01000001">
    <property type="protein sequence ID" value="SLN09685.1"/>
    <property type="molecule type" value="Genomic_DNA"/>
</dbReference>
<dbReference type="Proteomes" id="UP000193570">
    <property type="component" value="Unassembled WGS sequence"/>
</dbReference>
<dbReference type="Gene3D" id="2.60.120.380">
    <property type="match status" value="2"/>
</dbReference>
<dbReference type="AlphaFoldDB" id="A0A1X6Y3P1"/>
<accession>A0A1X6Y3P1</accession>
<proteinExistence type="predicted"/>
<reference evidence="2 3" key="1">
    <citation type="submission" date="2017-03" db="EMBL/GenBank/DDBJ databases">
        <authorList>
            <person name="Afonso C.L."/>
            <person name="Miller P.J."/>
            <person name="Scott M.A."/>
            <person name="Spackman E."/>
            <person name="Goraichik I."/>
            <person name="Dimitrov K.M."/>
            <person name="Suarez D.L."/>
            <person name="Swayne D.E."/>
        </authorList>
    </citation>
    <scope>NUCLEOTIDE SEQUENCE [LARGE SCALE GENOMIC DNA]</scope>
    <source>
        <strain evidence="2 3">CECT 8625</strain>
    </source>
</reference>